<protein>
    <recommendedName>
        <fullName evidence="3">Capsid protein</fullName>
    </recommendedName>
</protein>
<reference evidence="1 2" key="1">
    <citation type="submission" date="2024-05" db="EMBL/GenBank/DDBJ databases">
        <authorList>
            <consortium name="Candidatus Magnetaquicoccaceae bacterium FCR-1 genome sequencing consortium"/>
            <person name="Shimoshige H."/>
            <person name="Shimamura S."/>
            <person name="Taoka A."/>
            <person name="Kobayashi H."/>
            <person name="Maekawa T."/>
        </authorList>
    </citation>
    <scope>NUCLEOTIDE SEQUENCE [LARGE SCALE GENOMIC DNA]</scope>
    <source>
        <strain evidence="1 2">FCR-1</strain>
    </source>
</reference>
<reference evidence="1 2" key="2">
    <citation type="submission" date="2024-09" db="EMBL/GenBank/DDBJ databases">
        <title>Draft genome sequence of Candidatus Magnetaquicoccaceae bacterium FCR-1.</title>
        <authorList>
            <person name="Shimoshige H."/>
            <person name="Shimamura S."/>
            <person name="Taoka A."/>
            <person name="Kobayashi H."/>
            <person name="Maekawa T."/>
        </authorList>
    </citation>
    <scope>NUCLEOTIDE SEQUENCE [LARGE SCALE GENOMIC DNA]</scope>
    <source>
        <strain evidence="1 2">FCR-1</strain>
    </source>
</reference>
<gene>
    <name evidence="1" type="ORF">SIID45300_01746</name>
</gene>
<comment type="caution">
    <text evidence="1">The sequence shown here is derived from an EMBL/GenBank/DDBJ whole genome shotgun (WGS) entry which is preliminary data.</text>
</comment>
<name>A0ABQ0C961_9PROT</name>
<proteinExistence type="predicted"/>
<organism evidence="1 2">
    <name type="scientific">Candidatus Magnetaquiglobus chichijimensis</name>
    <dbReference type="NCBI Taxonomy" id="3141448"/>
    <lineage>
        <taxon>Bacteria</taxon>
        <taxon>Pseudomonadati</taxon>
        <taxon>Pseudomonadota</taxon>
        <taxon>Magnetococcia</taxon>
        <taxon>Magnetococcales</taxon>
        <taxon>Candidatus Magnetaquicoccaceae</taxon>
        <taxon>Candidatus Magnetaquiglobus</taxon>
    </lineage>
</organism>
<dbReference type="RefSeq" id="WP_420905108.1">
    <property type="nucleotide sequence ID" value="NZ_BAAFGK010000004.1"/>
</dbReference>
<accession>A0ABQ0C961</accession>
<dbReference type="Proteomes" id="UP001628193">
    <property type="component" value="Unassembled WGS sequence"/>
</dbReference>
<evidence type="ECO:0008006" key="3">
    <source>
        <dbReference type="Google" id="ProtNLM"/>
    </source>
</evidence>
<sequence length="312" mass="33853">MSGSISTLRQMLIAKRATTYKVVPSSMLGTGFLNFQKLDIKFDPMRIDKNNQARRVFGNTKPQFDPAGSGQTVSFETSLYRVTSPGSLPTVSELLWACGLKETVTGGVNVQYTPQTAIDVMLAQSSYLEVHKSGHNYVMNGARGTFTLTGNPKDGLVFKFELHAGYTDPVVDADSQPRVGPPMLQLPFTTGTLVTQAGYAIDISSFEFNYGGKIDKAISSGGMHILLTDIKPTLKIDPLALATQADVQQLMAATEVSFNLSVGSGAFILQAVKCVRTQTEFKEREGRFANAQTFEIIDNAPNGDDCFTMTFA</sequence>
<evidence type="ECO:0000313" key="1">
    <source>
        <dbReference type="EMBL" id="GAB0057418.1"/>
    </source>
</evidence>
<dbReference type="EMBL" id="BAAFGK010000004">
    <property type="protein sequence ID" value="GAB0057418.1"/>
    <property type="molecule type" value="Genomic_DNA"/>
</dbReference>
<keyword evidence="2" id="KW-1185">Reference proteome</keyword>
<evidence type="ECO:0000313" key="2">
    <source>
        <dbReference type="Proteomes" id="UP001628193"/>
    </source>
</evidence>